<dbReference type="Proteomes" id="UP000285768">
    <property type="component" value="Chromosome"/>
</dbReference>
<dbReference type="RefSeq" id="WP_017883051.1">
    <property type="nucleotide sequence ID" value="NZ_CP035037.1"/>
</dbReference>
<protein>
    <submittedName>
        <fullName evidence="2">Uncharacterized protein</fullName>
    </submittedName>
</protein>
<evidence type="ECO:0000256" key="1">
    <source>
        <dbReference type="SAM" id="MobiDB-lite"/>
    </source>
</evidence>
<feature type="compositionally biased region" description="Basic and acidic residues" evidence="1">
    <location>
        <begin position="48"/>
        <end position="64"/>
    </location>
</feature>
<sequence>MDEQMPRAVEEGAERAEEVVEKTNTGSDAESAAGAGGEPGGEPSQETGRGEVDAARDVTDDERWQQPQEPRTTVD</sequence>
<evidence type="ECO:0000313" key="2">
    <source>
        <dbReference type="EMBL" id="QAB18392.1"/>
    </source>
</evidence>
<keyword evidence="3" id="KW-1185">Reference proteome</keyword>
<dbReference type="EMBL" id="CP035037">
    <property type="protein sequence ID" value="QAB18392.1"/>
    <property type="molecule type" value="Genomic_DNA"/>
</dbReference>
<gene>
    <name evidence="2" type="ORF">Leucomu_11115</name>
</gene>
<organism evidence="2 3">
    <name type="scientific">Leucobacter muris</name>
    <dbReference type="NCBI Taxonomy" id="1935379"/>
    <lineage>
        <taxon>Bacteria</taxon>
        <taxon>Bacillati</taxon>
        <taxon>Actinomycetota</taxon>
        <taxon>Actinomycetes</taxon>
        <taxon>Micrococcales</taxon>
        <taxon>Microbacteriaceae</taxon>
        <taxon>Leucobacter</taxon>
    </lineage>
</organism>
<reference evidence="2 3" key="1">
    <citation type="submission" date="2019-01" db="EMBL/GenBank/DDBJ databases">
        <title>Leucobacter muris sp. nov. isolated from the nose of a laboratory mouse.</title>
        <authorList>
            <person name="Benga L."/>
            <person name="Sproeer C."/>
            <person name="Schumann P."/>
            <person name="Verbarg S."/>
            <person name="Bunk B."/>
            <person name="Engelhardt E."/>
            <person name="Benten P.M."/>
            <person name="Sager M."/>
        </authorList>
    </citation>
    <scope>NUCLEOTIDE SEQUENCE [LARGE SCALE GENOMIC DNA]</scope>
    <source>
        <strain evidence="2 3">DSM 101948</strain>
    </source>
</reference>
<feature type="region of interest" description="Disordered" evidence="1">
    <location>
        <begin position="1"/>
        <end position="75"/>
    </location>
</feature>
<feature type="compositionally biased region" description="Polar residues" evidence="1">
    <location>
        <begin position="65"/>
        <end position="75"/>
    </location>
</feature>
<evidence type="ECO:0000313" key="3">
    <source>
        <dbReference type="Proteomes" id="UP000285768"/>
    </source>
</evidence>
<proteinExistence type="predicted"/>
<feature type="compositionally biased region" description="Basic and acidic residues" evidence="1">
    <location>
        <begin position="1"/>
        <end position="21"/>
    </location>
</feature>
<accession>A0ABX5QH22</accession>
<name>A0ABX5QH22_9MICO</name>